<keyword evidence="4 7" id="KW-0547">Nucleotide-binding</keyword>
<evidence type="ECO:0000256" key="5">
    <source>
        <dbReference type="ARBA" id="ARBA00022777"/>
    </source>
</evidence>
<keyword evidence="12" id="KW-1185">Reference proteome</keyword>
<dbReference type="InterPro" id="IPR008271">
    <property type="entry name" value="Ser/Thr_kinase_AS"/>
</dbReference>
<keyword evidence="9" id="KW-1133">Transmembrane helix</keyword>
<gene>
    <name evidence="11" type="ORF">GCM10010191_39340</name>
</gene>
<dbReference type="Gene3D" id="3.30.200.20">
    <property type="entry name" value="Phosphorylase Kinase, domain 1"/>
    <property type="match status" value="1"/>
</dbReference>
<comment type="caution">
    <text evidence="11">The sequence shown here is derived from an EMBL/GenBank/DDBJ whole genome shotgun (WGS) entry which is preliminary data.</text>
</comment>
<dbReference type="CDD" id="cd14014">
    <property type="entry name" value="STKc_PknB_like"/>
    <property type="match status" value="1"/>
</dbReference>
<keyword evidence="9" id="KW-0472">Membrane</keyword>
<evidence type="ECO:0000313" key="12">
    <source>
        <dbReference type="Proteomes" id="UP001501231"/>
    </source>
</evidence>
<feature type="compositionally biased region" description="Low complexity" evidence="8">
    <location>
        <begin position="307"/>
        <end position="319"/>
    </location>
</feature>
<dbReference type="EC" id="2.7.11.1" evidence="1"/>
<dbReference type="Pfam" id="PF00069">
    <property type="entry name" value="Pkinase"/>
    <property type="match status" value="1"/>
</dbReference>
<dbReference type="Proteomes" id="UP001501231">
    <property type="component" value="Unassembled WGS sequence"/>
</dbReference>
<dbReference type="InterPro" id="IPR017441">
    <property type="entry name" value="Protein_kinase_ATP_BS"/>
</dbReference>
<proteinExistence type="predicted"/>
<name>A0ABN3J980_9ACTN</name>
<evidence type="ECO:0000256" key="9">
    <source>
        <dbReference type="SAM" id="Phobius"/>
    </source>
</evidence>
<evidence type="ECO:0000256" key="4">
    <source>
        <dbReference type="ARBA" id="ARBA00022741"/>
    </source>
</evidence>
<keyword evidence="3" id="KW-0808">Transferase</keyword>
<feature type="region of interest" description="Disordered" evidence="8">
    <location>
        <begin position="287"/>
        <end position="412"/>
    </location>
</feature>
<sequence>MVAHMPNESTGERLLAHRYRLVTQVGRGGMGTVWQAHDEVLGRDVAVKEVILPHGLTDEERSVHHKRTFREARTAARLGHPGVVTVYDVVEEDGRPWIIMELLLAPSLDQVIKGEGPLEPRRAAEIGRQMLAALHAAHEAGVLHRDVKPSNVLLTRGDRAILTDFGIATASGDATLTQTGLVMGSPAYIAPERARGRTAGPASDLWSLGVTLYAMTHGKSPFERSEPMAALVAVISEDPDPPEHAGRLAPVIRGLLHKDPDQRMDAIEAGALLDDIVRQETFDTQRTQVVEMPVEDLPGRYRDGSRRSAAASAEAPPASDGTVRDGPYAEAYAEPYPETYAPDAYPDPYPDPSSDSGRTRMESTVSPAEGPGEAARKRPSGPMAWRSGSPTEPAERPGPPGGPRAGRPAPLGQGNRNPMLIGLIVLIVLVVLAVILLTRGGGDGKEAGTRGNTPAPSANTKRGSASGPAKSPDGSAGLPAGFRLHKDPSGFTIAVPSDWKGPLRRGSSPSSVFFEPKSGEGYIQVDQTSNPNDSALEDWKQYEPTARGRFGGYQLVKIAPVADGEPVSDSDGEKAADWEWTYDGRDGRLHALNRGFVMKDMGYAIVLVAPDKDWDRTFAEMDPVYRFFEGKDD</sequence>
<dbReference type="SMART" id="SM00220">
    <property type="entry name" value="S_TKc"/>
    <property type="match status" value="1"/>
</dbReference>
<reference evidence="11 12" key="1">
    <citation type="journal article" date="2019" name="Int. J. Syst. Evol. Microbiol.">
        <title>The Global Catalogue of Microorganisms (GCM) 10K type strain sequencing project: providing services to taxonomists for standard genome sequencing and annotation.</title>
        <authorList>
            <consortium name="The Broad Institute Genomics Platform"/>
            <consortium name="The Broad Institute Genome Sequencing Center for Infectious Disease"/>
            <person name="Wu L."/>
            <person name="Ma J."/>
        </authorList>
    </citation>
    <scope>NUCLEOTIDE SEQUENCE [LARGE SCALE GENOMIC DNA]</scope>
    <source>
        <strain evidence="11 12">JCM 3325</strain>
    </source>
</reference>
<keyword evidence="5" id="KW-0418">Kinase</keyword>
<dbReference type="InterPro" id="IPR011009">
    <property type="entry name" value="Kinase-like_dom_sf"/>
</dbReference>
<feature type="compositionally biased region" description="Polar residues" evidence="8">
    <location>
        <begin position="450"/>
        <end position="463"/>
    </location>
</feature>
<evidence type="ECO:0000256" key="6">
    <source>
        <dbReference type="ARBA" id="ARBA00022840"/>
    </source>
</evidence>
<dbReference type="PANTHER" id="PTHR43289:SF6">
    <property type="entry name" value="SERINE_THREONINE-PROTEIN KINASE NEKL-3"/>
    <property type="match status" value="1"/>
</dbReference>
<feature type="domain" description="Protein kinase" evidence="10">
    <location>
        <begin position="19"/>
        <end position="282"/>
    </location>
</feature>
<dbReference type="PROSITE" id="PS00108">
    <property type="entry name" value="PROTEIN_KINASE_ST"/>
    <property type="match status" value="1"/>
</dbReference>
<dbReference type="EMBL" id="BAAARW010000012">
    <property type="protein sequence ID" value="GAA2423447.1"/>
    <property type="molecule type" value="Genomic_DNA"/>
</dbReference>
<evidence type="ECO:0000259" key="10">
    <source>
        <dbReference type="PROSITE" id="PS50011"/>
    </source>
</evidence>
<dbReference type="PANTHER" id="PTHR43289">
    <property type="entry name" value="MITOGEN-ACTIVATED PROTEIN KINASE KINASE KINASE 20-RELATED"/>
    <property type="match status" value="1"/>
</dbReference>
<evidence type="ECO:0000313" key="11">
    <source>
        <dbReference type="EMBL" id="GAA2423447.1"/>
    </source>
</evidence>
<evidence type="ECO:0000256" key="1">
    <source>
        <dbReference type="ARBA" id="ARBA00012513"/>
    </source>
</evidence>
<feature type="region of interest" description="Disordered" evidence="8">
    <location>
        <begin position="440"/>
        <end position="482"/>
    </location>
</feature>
<evidence type="ECO:0000256" key="3">
    <source>
        <dbReference type="ARBA" id="ARBA00022679"/>
    </source>
</evidence>
<evidence type="ECO:0000256" key="2">
    <source>
        <dbReference type="ARBA" id="ARBA00022527"/>
    </source>
</evidence>
<keyword evidence="6 7" id="KW-0067">ATP-binding</keyword>
<dbReference type="Gene3D" id="1.10.510.10">
    <property type="entry name" value="Transferase(Phosphotransferase) domain 1"/>
    <property type="match status" value="1"/>
</dbReference>
<evidence type="ECO:0000256" key="7">
    <source>
        <dbReference type="PROSITE-ProRule" id="PRU10141"/>
    </source>
</evidence>
<keyword evidence="9" id="KW-0812">Transmembrane</keyword>
<feature type="transmembrane region" description="Helical" evidence="9">
    <location>
        <begin position="419"/>
        <end position="437"/>
    </location>
</feature>
<protein>
    <recommendedName>
        <fullName evidence="1">non-specific serine/threonine protein kinase</fullName>
        <ecNumber evidence="1">2.7.11.1</ecNumber>
    </recommendedName>
</protein>
<evidence type="ECO:0000256" key="8">
    <source>
        <dbReference type="SAM" id="MobiDB-lite"/>
    </source>
</evidence>
<dbReference type="PROSITE" id="PS50011">
    <property type="entry name" value="PROTEIN_KINASE_DOM"/>
    <property type="match status" value="1"/>
</dbReference>
<feature type="binding site" evidence="7">
    <location>
        <position position="48"/>
    </location>
    <ligand>
        <name>ATP</name>
        <dbReference type="ChEBI" id="CHEBI:30616"/>
    </ligand>
</feature>
<organism evidence="11 12">
    <name type="scientific">Actinomadura vinacea</name>
    <dbReference type="NCBI Taxonomy" id="115336"/>
    <lineage>
        <taxon>Bacteria</taxon>
        <taxon>Bacillati</taxon>
        <taxon>Actinomycetota</taxon>
        <taxon>Actinomycetes</taxon>
        <taxon>Streptosporangiales</taxon>
        <taxon>Thermomonosporaceae</taxon>
        <taxon>Actinomadura</taxon>
    </lineage>
</organism>
<dbReference type="SUPFAM" id="SSF56112">
    <property type="entry name" value="Protein kinase-like (PK-like)"/>
    <property type="match status" value="1"/>
</dbReference>
<dbReference type="PROSITE" id="PS00107">
    <property type="entry name" value="PROTEIN_KINASE_ATP"/>
    <property type="match status" value="1"/>
</dbReference>
<feature type="compositionally biased region" description="Low complexity" evidence="8">
    <location>
        <begin position="328"/>
        <end position="344"/>
    </location>
</feature>
<keyword evidence="2" id="KW-0723">Serine/threonine-protein kinase</keyword>
<dbReference type="InterPro" id="IPR000719">
    <property type="entry name" value="Prot_kinase_dom"/>
</dbReference>
<feature type="compositionally biased region" description="Basic and acidic residues" evidence="8">
    <location>
        <begin position="297"/>
        <end position="306"/>
    </location>
</feature>
<accession>A0ABN3J980</accession>